<reference evidence="3" key="1">
    <citation type="submission" date="2020-12" db="UniProtKB">
        <authorList>
            <consortium name="WormBaseParasite"/>
        </authorList>
    </citation>
    <scope>IDENTIFICATION</scope>
    <source>
        <strain evidence="3">MHco3</strain>
    </source>
</reference>
<protein>
    <submittedName>
        <fullName evidence="3">DUF1534 domain-containing protein</fullName>
    </submittedName>
</protein>
<feature type="compositionally biased region" description="Basic and acidic residues" evidence="1">
    <location>
        <begin position="1"/>
        <end position="12"/>
    </location>
</feature>
<evidence type="ECO:0000256" key="1">
    <source>
        <dbReference type="SAM" id="MobiDB-lite"/>
    </source>
</evidence>
<dbReference type="OMA" id="SQYRIAC"/>
<name>A0A7I4Z0H6_HAECO</name>
<accession>A0A7I4Z0H6</accession>
<organism evidence="2 3">
    <name type="scientific">Haemonchus contortus</name>
    <name type="common">Barber pole worm</name>
    <dbReference type="NCBI Taxonomy" id="6289"/>
    <lineage>
        <taxon>Eukaryota</taxon>
        <taxon>Metazoa</taxon>
        <taxon>Ecdysozoa</taxon>
        <taxon>Nematoda</taxon>
        <taxon>Chromadorea</taxon>
        <taxon>Rhabditida</taxon>
        <taxon>Rhabditina</taxon>
        <taxon>Rhabditomorpha</taxon>
        <taxon>Strongyloidea</taxon>
        <taxon>Trichostrongylidae</taxon>
        <taxon>Haemonchus</taxon>
    </lineage>
</organism>
<keyword evidence="2" id="KW-1185">Reference proteome</keyword>
<dbReference type="WBParaSite" id="HCON_00165860-00001">
    <property type="protein sequence ID" value="HCON_00165860-00001"/>
    <property type="gene ID" value="HCON_00165860"/>
</dbReference>
<dbReference type="Proteomes" id="UP000025227">
    <property type="component" value="Unplaced"/>
</dbReference>
<sequence>MHHERAFVDKSGHRARGRPGARLTSRGSYSIALVQRSSQYRIACPAQLIFDFLASRTSLFGNIASQKDRQTDRQTDRKSGDTAMKK</sequence>
<dbReference type="AlphaFoldDB" id="A0A7I4Z0H6"/>
<evidence type="ECO:0000313" key="3">
    <source>
        <dbReference type="WBParaSite" id="HCON_00165860-00001"/>
    </source>
</evidence>
<proteinExistence type="predicted"/>
<evidence type="ECO:0000313" key="2">
    <source>
        <dbReference type="Proteomes" id="UP000025227"/>
    </source>
</evidence>
<feature type="region of interest" description="Disordered" evidence="1">
    <location>
        <begin position="1"/>
        <end position="25"/>
    </location>
</feature>
<feature type="region of interest" description="Disordered" evidence="1">
    <location>
        <begin position="63"/>
        <end position="86"/>
    </location>
</feature>
<feature type="compositionally biased region" description="Basic and acidic residues" evidence="1">
    <location>
        <begin position="66"/>
        <end position="86"/>
    </location>
</feature>